<keyword evidence="3" id="KW-1003">Cell membrane</keyword>
<gene>
    <name evidence="8" type="ORF">HLB23_38070</name>
</gene>
<keyword evidence="4 7" id="KW-0812">Transmembrane</keyword>
<feature type="transmembrane region" description="Helical" evidence="7">
    <location>
        <begin position="366"/>
        <end position="389"/>
    </location>
</feature>
<feature type="transmembrane region" description="Helical" evidence="7">
    <location>
        <begin position="444"/>
        <end position="463"/>
    </location>
</feature>
<evidence type="ECO:0000256" key="5">
    <source>
        <dbReference type="ARBA" id="ARBA00022989"/>
    </source>
</evidence>
<feature type="transmembrane region" description="Helical" evidence="7">
    <location>
        <begin position="76"/>
        <end position="105"/>
    </location>
</feature>
<dbReference type="GO" id="GO:0005886">
    <property type="term" value="C:plasma membrane"/>
    <property type="evidence" value="ECO:0007669"/>
    <property type="project" value="UniProtKB-SubCell"/>
</dbReference>
<organism evidence="8 9">
    <name type="scientific">Nocardia uniformis</name>
    <dbReference type="NCBI Taxonomy" id="53432"/>
    <lineage>
        <taxon>Bacteria</taxon>
        <taxon>Bacillati</taxon>
        <taxon>Actinomycetota</taxon>
        <taxon>Actinomycetes</taxon>
        <taxon>Mycobacteriales</taxon>
        <taxon>Nocardiaceae</taxon>
        <taxon>Nocardia</taxon>
    </lineage>
</organism>
<keyword evidence="2" id="KW-0813">Transport</keyword>
<evidence type="ECO:0000313" key="8">
    <source>
        <dbReference type="EMBL" id="NNH75595.1"/>
    </source>
</evidence>
<accession>A0A849CFQ8</accession>
<evidence type="ECO:0000313" key="9">
    <source>
        <dbReference type="Proteomes" id="UP000586827"/>
    </source>
</evidence>
<dbReference type="InterPro" id="IPR050367">
    <property type="entry name" value="APC_superfamily"/>
</dbReference>
<sequence>MSVSALGFTTAAAIVTSLRGLPMMAKEELTMFFYIGFSTLLFLVPAGLVAAELGSAYGRKAGGLYAWISGAFGKKVGFAIIFLSWIQVIVFYPTGMSFAAAGVAFAFDRPDLAENHIYVGIFAIVAFWLCTAVAFVSNQFATKVTSAGFLLGTALPGIALVAVFIWWISTGHSIGWEHTTDPAVTVAHNGHDSPRYFPYLAGLSGLAFLAGILLNFAGVESQGVHAMELKNPARQYPIAIMIAAVTAFAIFTLGALAVSGILPYEKINLNTGVFDAFTAGFTEMIHNSWPVRILAGLIAYGALAGVLAWILGPSRGVLATAHDGMLPPVLQKVNKRGVQVNILIIQGIIVSLLSSIYLFMDDVSSAFFLISAMAVSLYLIIYMFMYAAAIRLRYTQPDLPRAFKIPGGMVGIWLFAGIGFLAVAFAFVLAFVPPSQLPIGNKATYIGLVLGGAIVFSIIPLIIERVKKPSWVPPDDVKAKALGPSADRSHLTNV</sequence>
<feature type="transmembrane region" description="Helical" evidence="7">
    <location>
        <begin position="238"/>
        <end position="262"/>
    </location>
</feature>
<protein>
    <submittedName>
        <fullName evidence="8">Amino acid permease</fullName>
    </submittedName>
</protein>
<evidence type="ECO:0000256" key="6">
    <source>
        <dbReference type="ARBA" id="ARBA00023136"/>
    </source>
</evidence>
<keyword evidence="5 7" id="KW-1133">Transmembrane helix</keyword>
<evidence type="ECO:0000256" key="3">
    <source>
        <dbReference type="ARBA" id="ARBA00022475"/>
    </source>
</evidence>
<proteinExistence type="predicted"/>
<evidence type="ECO:0000256" key="4">
    <source>
        <dbReference type="ARBA" id="ARBA00022692"/>
    </source>
</evidence>
<dbReference type="InterPro" id="IPR002293">
    <property type="entry name" value="AA/rel_permease1"/>
</dbReference>
<evidence type="ECO:0000256" key="7">
    <source>
        <dbReference type="SAM" id="Phobius"/>
    </source>
</evidence>
<dbReference type="PANTHER" id="PTHR42770:SF15">
    <property type="entry name" value="GLUTAMATE_GAMMA-AMINOBUTYRATE ANTIPORTER-RELATED"/>
    <property type="match status" value="1"/>
</dbReference>
<evidence type="ECO:0000256" key="2">
    <source>
        <dbReference type="ARBA" id="ARBA00022448"/>
    </source>
</evidence>
<feature type="transmembrane region" description="Helical" evidence="7">
    <location>
        <begin position="293"/>
        <end position="312"/>
    </location>
</feature>
<feature type="transmembrane region" description="Helical" evidence="7">
    <location>
        <begin position="340"/>
        <end position="360"/>
    </location>
</feature>
<dbReference type="EMBL" id="JABELX010000024">
    <property type="protein sequence ID" value="NNH75595.1"/>
    <property type="molecule type" value="Genomic_DNA"/>
</dbReference>
<keyword evidence="9" id="KW-1185">Reference proteome</keyword>
<dbReference type="PIRSF" id="PIRSF006060">
    <property type="entry name" value="AA_transporter"/>
    <property type="match status" value="1"/>
</dbReference>
<feature type="transmembrane region" description="Helical" evidence="7">
    <location>
        <begin position="196"/>
        <end position="217"/>
    </location>
</feature>
<comment type="caution">
    <text evidence="8">The sequence shown here is derived from an EMBL/GenBank/DDBJ whole genome shotgun (WGS) entry which is preliminary data.</text>
</comment>
<dbReference type="AlphaFoldDB" id="A0A849CFQ8"/>
<dbReference type="PANTHER" id="PTHR42770">
    <property type="entry name" value="AMINO ACID TRANSPORTER-RELATED"/>
    <property type="match status" value="1"/>
</dbReference>
<dbReference type="Pfam" id="PF13520">
    <property type="entry name" value="AA_permease_2"/>
    <property type="match status" value="1"/>
</dbReference>
<feature type="transmembrane region" description="Helical" evidence="7">
    <location>
        <begin position="30"/>
        <end position="55"/>
    </location>
</feature>
<comment type="subcellular location">
    <subcellularLocation>
        <location evidence="1">Cell membrane</location>
        <topology evidence="1">Multi-pass membrane protein</topology>
    </subcellularLocation>
</comment>
<feature type="transmembrane region" description="Helical" evidence="7">
    <location>
        <begin position="117"/>
        <end position="136"/>
    </location>
</feature>
<evidence type="ECO:0000256" key="1">
    <source>
        <dbReference type="ARBA" id="ARBA00004651"/>
    </source>
</evidence>
<dbReference type="GO" id="GO:0022857">
    <property type="term" value="F:transmembrane transporter activity"/>
    <property type="evidence" value="ECO:0007669"/>
    <property type="project" value="InterPro"/>
</dbReference>
<name>A0A849CFQ8_9NOCA</name>
<feature type="transmembrane region" description="Helical" evidence="7">
    <location>
        <begin position="148"/>
        <end position="168"/>
    </location>
</feature>
<feature type="transmembrane region" description="Helical" evidence="7">
    <location>
        <begin position="410"/>
        <end position="432"/>
    </location>
</feature>
<dbReference type="Gene3D" id="1.20.1740.10">
    <property type="entry name" value="Amino acid/polyamine transporter I"/>
    <property type="match status" value="1"/>
</dbReference>
<dbReference type="Proteomes" id="UP000586827">
    <property type="component" value="Unassembled WGS sequence"/>
</dbReference>
<reference evidence="8 9" key="1">
    <citation type="submission" date="2020-05" db="EMBL/GenBank/DDBJ databases">
        <title>MicrobeNet Type strains.</title>
        <authorList>
            <person name="Nicholson A.C."/>
        </authorList>
    </citation>
    <scope>NUCLEOTIDE SEQUENCE [LARGE SCALE GENOMIC DNA]</scope>
    <source>
        <strain evidence="8 9">JCM 3224</strain>
    </source>
</reference>
<keyword evidence="6 7" id="KW-0472">Membrane</keyword>